<evidence type="ECO:0000256" key="1">
    <source>
        <dbReference type="SAM" id="MobiDB-lite"/>
    </source>
</evidence>
<reference evidence="3 4" key="1">
    <citation type="submission" date="2018-03" db="EMBL/GenBank/DDBJ databases">
        <title>Genetic Diversity and Phenotypic Plasticity of AHL Mediated Quorum Sensing in Environmental Strains of Vibrio mediterranei.</title>
        <authorList>
            <person name="Lantoine F."/>
            <person name="Vouve F."/>
        </authorList>
    </citation>
    <scope>NUCLEOTIDE SEQUENCE [LARGE SCALE GENOMIC DNA]</scope>
    <source>
        <strain evidence="3 4">17LN0615E</strain>
    </source>
</reference>
<sequence>MKTKAPLTTKQKSLLALFALLLLATGTTIAWDMLNNKTQTPPSFTAASDTPVNLSTSVQPLDESQDTSSTLEAAPVTTTYAPVPAAPAPSNLILPLSDNASEALSLMEEEALLRLKARKQSAERQQLSEAQTLKALKTPQAVVQTQAEHVSDNPTIATRLEVRSITQTGKRSTAWLALDDEFIPATVGTRIMDVTVKAIHRNSVVLEEAGKRTTRYLKKPLLPEKESDDANS</sequence>
<dbReference type="RefSeq" id="WP_096444135.1">
    <property type="nucleotide sequence ID" value="NZ_NWTN01000011.1"/>
</dbReference>
<proteinExistence type="predicted"/>
<evidence type="ECO:0000313" key="4">
    <source>
        <dbReference type="Proteomes" id="UP000238163"/>
    </source>
</evidence>
<organism evidence="3 4">
    <name type="scientific">Vibrio mediterranei</name>
    <dbReference type="NCBI Taxonomy" id="689"/>
    <lineage>
        <taxon>Bacteria</taxon>
        <taxon>Pseudomonadati</taxon>
        <taxon>Pseudomonadota</taxon>
        <taxon>Gammaproteobacteria</taxon>
        <taxon>Vibrionales</taxon>
        <taxon>Vibrionaceae</taxon>
        <taxon>Vibrio</taxon>
    </lineage>
</organism>
<feature type="signal peptide" evidence="2">
    <location>
        <begin position="1"/>
        <end position="30"/>
    </location>
</feature>
<comment type="caution">
    <text evidence="3">The sequence shown here is derived from an EMBL/GenBank/DDBJ whole genome shotgun (WGS) entry which is preliminary data.</text>
</comment>
<gene>
    <name evidence="3" type="ORF">COR51_16330</name>
</gene>
<accession>A0ABX5DDW8</accession>
<feature type="chain" id="PRO_5045658487" description="Type IV pilus biogenesis protein PilP" evidence="2">
    <location>
        <begin position="31"/>
        <end position="232"/>
    </location>
</feature>
<evidence type="ECO:0008006" key="5">
    <source>
        <dbReference type="Google" id="ProtNLM"/>
    </source>
</evidence>
<dbReference type="EMBL" id="NWTN01000011">
    <property type="protein sequence ID" value="PRQ66501.1"/>
    <property type="molecule type" value="Genomic_DNA"/>
</dbReference>
<evidence type="ECO:0000313" key="3">
    <source>
        <dbReference type="EMBL" id="PRQ66501.1"/>
    </source>
</evidence>
<keyword evidence="2" id="KW-0732">Signal</keyword>
<evidence type="ECO:0000256" key="2">
    <source>
        <dbReference type="SAM" id="SignalP"/>
    </source>
</evidence>
<protein>
    <recommendedName>
        <fullName evidence="5">Type IV pilus biogenesis protein PilP</fullName>
    </recommendedName>
</protein>
<name>A0ABX5DDW8_9VIBR</name>
<keyword evidence="4" id="KW-1185">Reference proteome</keyword>
<feature type="region of interest" description="Disordered" evidence="1">
    <location>
        <begin position="42"/>
        <end position="71"/>
    </location>
</feature>
<feature type="compositionally biased region" description="Polar residues" evidence="1">
    <location>
        <begin position="42"/>
        <end position="59"/>
    </location>
</feature>
<dbReference type="Proteomes" id="UP000238163">
    <property type="component" value="Unassembled WGS sequence"/>
</dbReference>